<dbReference type="AlphaFoldDB" id="A0A0J1GP85"/>
<dbReference type="Proteomes" id="UP000036426">
    <property type="component" value="Unassembled WGS sequence"/>
</dbReference>
<organism evidence="2 3">
    <name type="scientific">Photobacterium aphoticum</name>
    <dbReference type="NCBI Taxonomy" id="754436"/>
    <lineage>
        <taxon>Bacteria</taxon>
        <taxon>Pseudomonadati</taxon>
        <taxon>Pseudomonadota</taxon>
        <taxon>Gammaproteobacteria</taxon>
        <taxon>Vibrionales</taxon>
        <taxon>Vibrionaceae</taxon>
        <taxon>Photobacterium</taxon>
    </lineage>
</organism>
<keyword evidence="1" id="KW-0812">Transmembrane</keyword>
<gene>
    <name evidence="2" type="ORF">ABT58_08835</name>
</gene>
<accession>A0A0J1GP85</accession>
<evidence type="ECO:0000313" key="2">
    <source>
        <dbReference type="EMBL" id="KLV01219.1"/>
    </source>
</evidence>
<feature type="transmembrane region" description="Helical" evidence="1">
    <location>
        <begin position="41"/>
        <end position="60"/>
    </location>
</feature>
<reference evidence="2 3" key="1">
    <citation type="submission" date="2015-05" db="EMBL/GenBank/DDBJ databases">
        <title>Photobacterium galathea sp. nov.</title>
        <authorList>
            <person name="Machado H."/>
            <person name="Gram L."/>
        </authorList>
    </citation>
    <scope>NUCLEOTIDE SEQUENCE [LARGE SCALE GENOMIC DNA]</scope>
    <source>
        <strain evidence="2 3">DSM 25995</strain>
    </source>
</reference>
<comment type="caution">
    <text evidence="2">The sequence shown here is derived from an EMBL/GenBank/DDBJ whole genome shotgun (WGS) entry which is preliminary data.</text>
</comment>
<keyword evidence="1" id="KW-1133">Transmembrane helix</keyword>
<evidence type="ECO:0000313" key="3">
    <source>
        <dbReference type="Proteomes" id="UP000036426"/>
    </source>
</evidence>
<keyword evidence="3" id="KW-1185">Reference proteome</keyword>
<dbReference type="EMBL" id="LDOV01000016">
    <property type="protein sequence ID" value="KLV01219.1"/>
    <property type="molecule type" value="Genomic_DNA"/>
</dbReference>
<evidence type="ECO:0000256" key="1">
    <source>
        <dbReference type="SAM" id="Phobius"/>
    </source>
</evidence>
<sequence length="68" mass="7487">MDSWLLDHLMTPYGLVIPLALLMVVVMVWRKKIAPAKKCMLQLGLCALTGAGLSVLMYLLSPMSHGFV</sequence>
<protein>
    <submittedName>
        <fullName evidence="2">Uncharacterized protein</fullName>
    </submittedName>
</protein>
<name>A0A0J1GP85_9GAMM</name>
<proteinExistence type="predicted"/>
<dbReference type="PATRIC" id="fig|754436.4.peg.1864"/>
<feature type="transmembrane region" description="Helical" evidence="1">
    <location>
        <begin position="12"/>
        <end position="29"/>
    </location>
</feature>
<keyword evidence="1" id="KW-0472">Membrane</keyword>